<dbReference type="PANTHER" id="PTHR42721">
    <property type="entry name" value="SUGAR HYDROLASE-RELATED"/>
    <property type="match status" value="1"/>
</dbReference>
<dbReference type="InterPro" id="IPR017853">
    <property type="entry name" value="GH"/>
</dbReference>
<dbReference type="InterPro" id="IPR036881">
    <property type="entry name" value="Glyco_hydro_3_C_sf"/>
</dbReference>
<keyword evidence="1 4" id="KW-0732">Signal</keyword>
<accession>A0AAN9BLK5</accession>
<comment type="caution">
    <text evidence="6">The sequence shown here is derived from an EMBL/GenBank/DDBJ whole genome shotgun (WGS) entry which is preliminary data.</text>
</comment>
<evidence type="ECO:0000256" key="2">
    <source>
        <dbReference type="ARBA" id="ARBA00022801"/>
    </source>
</evidence>
<dbReference type="InterPro" id="IPR002772">
    <property type="entry name" value="Glyco_hydro_3_C"/>
</dbReference>
<dbReference type="GO" id="GO:0009044">
    <property type="term" value="F:xylan 1,4-beta-xylosidase activity"/>
    <property type="evidence" value="ECO:0007669"/>
    <property type="project" value="InterPro"/>
</dbReference>
<dbReference type="SUPFAM" id="SSF52279">
    <property type="entry name" value="Beta-D-glucan exohydrolase, C-terminal domain"/>
    <property type="match status" value="1"/>
</dbReference>
<evidence type="ECO:0000256" key="4">
    <source>
        <dbReference type="SAM" id="SignalP"/>
    </source>
</evidence>
<dbReference type="GO" id="GO:0045493">
    <property type="term" value="P:xylan catabolic process"/>
    <property type="evidence" value="ECO:0007669"/>
    <property type="project" value="InterPro"/>
</dbReference>
<protein>
    <recommendedName>
        <fullName evidence="5">Fibronectin type III-like domain-containing protein</fullName>
    </recommendedName>
</protein>
<dbReference type="InterPro" id="IPR036962">
    <property type="entry name" value="Glyco_hydro_3_N_sf"/>
</dbReference>
<keyword evidence="2" id="KW-0378">Hydrolase</keyword>
<dbReference type="SUPFAM" id="SSF51445">
    <property type="entry name" value="(Trans)glycosidases"/>
    <property type="match status" value="1"/>
</dbReference>
<dbReference type="InterPro" id="IPR013783">
    <property type="entry name" value="Ig-like_fold"/>
</dbReference>
<dbReference type="SMART" id="SM01217">
    <property type="entry name" value="Fn3_like"/>
    <property type="match status" value="1"/>
</dbReference>
<dbReference type="Gene3D" id="2.60.40.10">
    <property type="entry name" value="Immunoglobulins"/>
    <property type="match status" value="1"/>
</dbReference>
<dbReference type="Pfam" id="PF14310">
    <property type="entry name" value="Fn3-like"/>
    <property type="match status" value="1"/>
</dbReference>
<dbReference type="InterPro" id="IPR044993">
    <property type="entry name" value="BXL"/>
</dbReference>
<evidence type="ECO:0000256" key="1">
    <source>
        <dbReference type="ARBA" id="ARBA00022729"/>
    </source>
</evidence>
<evidence type="ECO:0000313" key="6">
    <source>
        <dbReference type="EMBL" id="KAK7108536.1"/>
    </source>
</evidence>
<name>A0AAN9BLK5_9CAEN</name>
<feature type="signal peptide" evidence="4">
    <location>
        <begin position="1"/>
        <end position="22"/>
    </location>
</feature>
<dbReference type="Pfam" id="PF00933">
    <property type="entry name" value="Glyco_hydro_3"/>
    <property type="match status" value="1"/>
</dbReference>
<gene>
    <name evidence="6" type="ORF">V1264_016267</name>
</gene>
<dbReference type="Gene3D" id="3.40.50.1700">
    <property type="entry name" value="Glycoside hydrolase family 3 C-terminal domain"/>
    <property type="match status" value="1"/>
</dbReference>
<dbReference type="GO" id="GO:0046556">
    <property type="term" value="F:alpha-L-arabinofuranosidase activity"/>
    <property type="evidence" value="ECO:0007669"/>
    <property type="project" value="TreeGrafter"/>
</dbReference>
<dbReference type="Proteomes" id="UP001374579">
    <property type="component" value="Unassembled WGS sequence"/>
</dbReference>
<dbReference type="InterPro" id="IPR026891">
    <property type="entry name" value="Fn3-like"/>
</dbReference>
<evidence type="ECO:0000256" key="3">
    <source>
        <dbReference type="ARBA" id="ARBA00023295"/>
    </source>
</evidence>
<dbReference type="PRINTS" id="PR00133">
    <property type="entry name" value="GLHYDRLASE3"/>
</dbReference>
<dbReference type="PANTHER" id="PTHR42721:SF42">
    <property type="entry name" value="FIBRONECTIN TYPE III-LIKE DOMAIN-CONTAINING PROTEIN"/>
    <property type="match status" value="1"/>
</dbReference>
<sequence length="757" mass="83430">MALSVLTIFLLILSLIWVCSESKESVYKMRKLKALASNYPFNNVSLPWEDRVNDLVNRLTLEEIQDQMAHGGGGKQSEPAKAIERLGIGRYQWSTECLRGDVGQNATAFPQSLGLAAAFSPDLIFRMAQATAVEVRGKHNDFVKQGIYLSHTGASCFSPVINIMRDPRWGRNQETYGEDPYLSGVYAANFIQGLQGNDTRYVRASGGCKHFDVHGGPDSIPVSRFKFNAQVSERDWRSTFLPAFRKCVEAGTYNLMCSYNSVNGIPACANHKLLTDILRTEWGFKGYVVSDGGALHIVVSGHHYLNNSVDTAAACANAGCSLELGGGMNPIFMSILDAIKQNKTTEDKVRELVKPMFYTRMRLGEFDPPEMNPYSKLSSADVLTPEHKALAVEAAMKSFVLLKNVNDTLPLNKTGTIGVVGPMANDPLQIFGDYTPSPPRNVSTPLQGLYALASRTQYASGCHDTTCSTYNSSAVFKAISGTDINFVVLGTGQAIEREGNDRPDTELPGQQKTLLQDVINNTPPHVPIILLLFNAGPVNISIADQDPRVSAIMECFFPATFTGDALRHVLLNDVKGAAPAGRLPFTWPMWASQIPPMTNYSMEGRTYRYFEGEPLYPFGYGLTYTKFEYIALGLSDSIRAGDTAKGFFIIHNNGSYSADEVAQIYVSWRNKTTPSPALQLVWFDRITQVEAGVELIQVDFEIDPKSLALWHPDGWYIEQGTLDVYVGGQQPNQKRNASSNVIHTSLDIVGTKYLGKY</sequence>
<keyword evidence="7" id="KW-1185">Reference proteome</keyword>
<keyword evidence="3" id="KW-0326">Glycosidase</keyword>
<dbReference type="AlphaFoldDB" id="A0AAN9BLK5"/>
<feature type="domain" description="Fibronectin type III-like" evidence="5">
    <location>
        <begin position="660"/>
        <end position="730"/>
    </location>
</feature>
<feature type="chain" id="PRO_5042890297" description="Fibronectin type III-like domain-containing protein" evidence="4">
    <location>
        <begin position="23"/>
        <end position="757"/>
    </location>
</feature>
<dbReference type="Gene3D" id="3.20.20.300">
    <property type="entry name" value="Glycoside hydrolase, family 3, N-terminal domain"/>
    <property type="match status" value="1"/>
</dbReference>
<reference evidence="6 7" key="1">
    <citation type="submission" date="2024-02" db="EMBL/GenBank/DDBJ databases">
        <title>Chromosome-scale genome assembly of the rough periwinkle Littorina saxatilis.</title>
        <authorList>
            <person name="De Jode A."/>
            <person name="Faria R."/>
            <person name="Formenti G."/>
            <person name="Sims Y."/>
            <person name="Smith T.P."/>
            <person name="Tracey A."/>
            <person name="Wood J.M.D."/>
            <person name="Zagrodzka Z.B."/>
            <person name="Johannesson K."/>
            <person name="Butlin R.K."/>
            <person name="Leder E.H."/>
        </authorList>
    </citation>
    <scope>NUCLEOTIDE SEQUENCE [LARGE SCALE GENOMIC DNA]</scope>
    <source>
        <strain evidence="6">Snail1</strain>
        <tissue evidence="6">Muscle</tissue>
    </source>
</reference>
<organism evidence="6 7">
    <name type="scientific">Littorina saxatilis</name>
    <dbReference type="NCBI Taxonomy" id="31220"/>
    <lineage>
        <taxon>Eukaryota</taxon>
        <taxon>Metazoa</taxon>
        <taxon>Spiralia</taxon>
        <taxon>Lophotrochozoa</taxon>
        <taxon>Mollusca</taxon>
        <taxon>Gastropoda</taxon>
        <taxon>Caenogastropoda</taxon>
        <taxon>Littorinimorpha</taxon>
        <taxon>Littorinoidea</taxon>
        <taxon>Littorinidae</taxon>
        <taxon>Littorina</taxon>
    </lineage>
</organism>
<dbReference type="Pfam" id="PF01915">
    <property type="entry name" value="Glyco_hydro_3_C"/>
    <property type="match status" value="1"/>
</dbReference>
<proteinExistence type="predicted"/>
<evidence type="ECO:0000259" key="5">
    <source>
        <dbReference type="SMART" id="SM01217"/>
    </source>
</evidence>
<dbReference type="EMBL" id="JBAMIC010000004">
    <property type="protein sequence ID" value="KAK7108536.1"/>
    <property type="molecule type" value="Genomic_DNA"/>
</dbReference>
<dbReference type="GO" id="GO:0031222">
    <property type="term" value="P:arabinan catabolic process"/>
    <property type="evidence" value="ECO:0007669"/>
    <property type="project" value="TreeGrafter"/>
</dbReference>
<dbReference type="InterPro" id="IPR001764">
    <property type="entry name" value="Glyco_hydro_3_N"/>
</dbReference>
<evidence type="ECO:0000313" key="7">
    <source>
        <dbReference type="Proteomes" id="UP001374579"/>
    </source>
</evidence>